<reference evidence="1 2" key="1">
    <citation type="submission" date="2018-03" db="EMBL/GenBank/DDBJ databases">
        <title>Genomes of Pezizomycetes fungi and the evolution of truffles.</title>
        <authorList>
            <person name="Murat C."/>
            <person name="Payen T."/>
            <person name="Noel B."/>
            <person name="Kuo A."/>
            <person name="Martin F.M."/>
        </authorList>
    </citation>
    <scope>NUCLEOTIDE SEQUENCE [LARGE SCALE GENOMIC DNA]</scope>
    <source>
        <strain evidence="1">091103-1</strain>
    </source>
</reference>
<accession>A0A317SL45</accession>
<evidence type="ECO:0000313" key="1">
    <source>
        <dbReference type="EMBL" id="PWW75172.1"/>
    </source>
</evidence>
<proteinExistence type="predicted"/>
<name>A0A317SL45_9PEZI</name>
<organism evidence="1 2">
    <name type="scientific">Tuber magnatum</name>
    <name type="common">white Piedmont truffle</name>
    <dbReference type="NCBI Taxonomy" id="42249"/>
    <lineage>
        <taxon>Eukaryota</taxon>
        <taxon>Fungi</taxon>
        <taxon>Dikarya</taxon>
        <taxon>Ascomycota</taxon>
        <taxon>Pezizomycotina</taxon>
        <taxon>Pezizomycetes</taxon>
        <taxon>Pezizales</taxon>
        <taxon>Tuberaceae</taxon>
        <taxon>Tuber</taxon>
    </lineage>
</organism>
<protein>
    <submittedName>
        <fullName evidence="1">Uncharacterized protein</fullName>
    </submittedName>
</protein>
<dbReference type="Proteomes" id="UP000246991">
    <property type="component" value="Unassembled WGS sequence"/>
</dbReference>
<dbReference type="OrthoDB" id="8039827at2759"/>
<dbReference type="AlphaFoldDB" id="A0A317SL45"/>
<evidence type="ECO:0000313" key="2">
    <source>
        <dbReference type="Proteomes" id="UP000246991"/>
    </source>
</evidence>
<dbReference type="EMBL" id="PYWC01000050">
    <property type="protein sequence ID" value="PWW75172.1"/>
    <property type="molecule type" value="Genomic_DNA"/>
</dbReference>
<keyword evidence="2" id="KW-1185">Reference proteome</keyword>
<gene>
    <name evidence="1" type="ORF">C7212DRAFT_345469</name>
</gene>
<comment type="caution">
    <text evidence="1">The sequence shown here is derived from an EMBL/GenBank/DDBJ whole genome shotgun (WGS) entry which is preliminary data.</text>
</comment>
<sequence length="179" mass="20640">MLVFEKLPESKYQRWVVQIKSTLQRVWVWCIVAREEVKPALSVNEENDETKWAIKHEIRGHWRRISEDLLLECISIDDVAVLGETIQRWYKDLVKERGHKKRGQLAKVSLQYSGTVGACFLHAEGLCADLAVVQGTPVSDQEEITAAMQGVPDEWNLVKAVIRGNVNYTYTDMKWQLKD</sequence>